<evidence type="ECO:0007829" key="7">
    <source>
        <dbReference type="PDB" id="8P5D"/>
    </source>
</evidence>
<evidence type="ECO:0000256" key="3">
    <source>
        <dbReference type="SAM" id="MobiDB-lite"/>
    </source>
</evidence>
<dbReference type="InterPro" id="IPR012678">
    <property type="entry name" value="Ribosomal_uL23/eL15/eS24_sf"/>
</dbReference>
<dbReference type="AlphaFoldDB" id="S7W8J5"/>
<feature type="region of interest" description="Disordered" evidence="3">
    <location>
        <begin position="114"/>
        <end position="146"/>
    </location>
</feature>
<dbReference type="Pfam" id="PF01282">
    <property type="entry name" value="Ribosomal_S24e"/>
    <property type="match status" value="1"/>
</dbReference>
<dbReference type="EMDB" id="EMD-17457"/>
<gene>
    <name evidence="4" type="ORF">SLOPH_37</name>
</gene>
<evidence type="ECO:0000256" key="2">
    <source>
        <dbReference type="ARBA" id="ARBA00023274"/>
    </source>
</evidence>
<keyword evidence="1 4" id="KW-0689">Ribosomal protein</keyword>
<keyword evidence="5" id="KW-1185">Reference proteome</keyword>
<dbReference type="GO" id="GO:0005840">
    <property type="term" value="C:ribosome"/>
    <property type="evidence" value="ECO:0007669"/>
    <property type="project" value="UniProtKB-KW"/>
</dbReference>
<keyword evidence="6 7" id="KW-0002">3D-structure</keyword>
<evidence type="ECO:0000313" key="5">
    <source>
        <dbReference type="Proteomes" id="UP000014978"/>
    </source>
</evidence>
<dbReference type="InterPro" id="IPR001976">
    <property type="entry name" value="Ribosomal_eS24"/>
</dbReference>
<evidence type="ECO:0000256" key="1">
    <source>
        <dbReference type="ARBA" id="ARBA00022980"/>
    </source>
</evidence>
<dbReference type="InterPro" id="IPR053709">
    <property type="entry name" value="eRP_eS24_sf"/>
</dbReference>
<dbReference type="GO" id="GO:0006412">
    <property type="term" value="P:translation"/>
    <property type="evidence" value="ECO:0007669"/>
    <property type="project" value="InterPro"/>
</dbReference>
<sequence length="146" mass="17154">MVSSFSNFQSFSIEILSRYDNELLHRSEVDLNISHENAMTPSRSDVAQKLAQLFNTGVNNIVIRGTKTFFGSGNSKVKVKVYNNMDQLKKIEHFCELKRIAEKSKTEMQLVEKLPRRTRKDNRKKRNKMWGTEKRRMKKAEKKNSR</sequence>
<protein>
    <submittedName>
        <fullName evidence="4">40s ribosomal protein s24</fullName>
    </submittedName>
</protein>
<dbReference type="EMBL" id="ATCN01000369">
    <property type="protein sequence ID" value="EPR79176.1"/>
    <property type="molecule type" value="Genomic_DNA"/>
</dbReference>
<dbReference type="HAMAP" id="MF_00545">
    <property type="entry name" value="Ribosomal_eS24"/>
    <property type="match status" value="1"/>
</dbReference>
<feature type="compositionally biased region" description="Basic residues" evidence="3">
    <location>
        <begin position="116"/>
        <end position="128"/>
    </location>
</feature>
<dbReference type="EMDB" id="EMD-17448"/>
<dbReference type="GO" id="GO:0003735">
    <property type="term" value="F:structural constituent of ribosome"/>
    <property type="evidence" value="ECO:0007669"/>
    <property type="project" value="InterPro"/>
</dbReference>
<dbReference type="OMA" id="MSANCEL"/>
<feature type="compositionally biased region" description="Basic residues" evidence="3">
    <location>
        <begin position="135"/>
        <end position="146"/>
    </location>
</feature>
<dbReference type="InParanoid" id="S7W8J5"/>
<dbReference type="FunCoup" id="S7W8J5">
    <property type="interactions" value="220"/>
</dbReference>
<dbReference type="PDB" id="8P60">
    <property type="method" value="EM"/>
    <property type="resolution" value="14.30 A"/>
    <property type="chains" value="RY0/SY0=1-146"/>
</dbReference>
<dbReference type="PDB" id="8P5D">
    <property type="method" value="EM"/>
    <property type="resolution" value="10.80 A"/>
    <property type="chains" value="SY0=1-146"/>
</dbReference>
<evidence type="ECO:0007829" key="6">
    <source>
        <dbReference type="PDB" id="7QCA"/>
    </source>
</evidence>
<name>S7W8J5_SPRLO</name>
<proteinExistence type="evidence at protein level"/>
<keyword evidence="2" id="KW-0687">Ribonucleoprotein</keyword>
<dbReference type="HOGENOM" id="CLU_107248_2_0_1"/>
<comment type="caution">
    <text evidence="4">The sequence shown here is derived from an EMBL/GenBank/DDBJ whole genome shotgun (WGS) entry which is preliminary data.</text>
</comment>
<dbReference type="GO" id="GO:1990904">
    <property type="term" value="C:ribonucleoprotein complex"/>
    <property type="evidence" value="ECO:0007669"/>
    <property type="project" value="UniProtKB-KW"/>
</dbReference>
<organism evidence="4 5">
    <name type="scientific">Spraguea lophii (strain 42_110)</name>
    <name type="common">Microsporidian parasite</name>
    <dbReference type="NCBI Taxonomy" id="1358809"/>
    <lineage>
        <taxon>Eukaryota</taxon>
        <taxon>Fungi</taxon>
        <taxon>Fungi incertae sedis</taxon>
        <taxon>Microsporidia</taxon>
        <taxon>Spragueidae</taxon>
        <taxon>Spraguea</taxon>
    </lineage>
</organism>
<dbReference type="EMDB" id="EMD-13892"/>
<dbReference type="PDB" id="7QCA">
    <property type="method" value="EM"/>
    <property type="resolution" value="2.79 A"/>
    <property type="chains" value="SY0=1-146"/>
</dbReference>
<dbReference type="SUPFAM" id="SSF54189">
    <property type="entry name" value="Ribosomal proteins S24e, L23 and L15e"/>
    <property type="match status" value="1"/>
</dbReference>
<reference evidence="5" key="1">
    <citation type="journal article" date="2013" name="PLoS Genet.">
        <title>The genome of Spraguea lophii and the basis of host-microsporidian interactions.</title>
        <authorList>
            <person name="Campbell S.E."/>
            <person name="Williams T.A."/>
            <person name="Yousuf A."/>
            <person name="Soanes D.M."/>
            <person name="Paszkiewicz K.H."/>
            <person name="Williams B.A.P."/>
        </authorList>
    </citation>
    <scope>NUCLEOTIDE SEQUENCE [LARGE SCALE GENOMIC DNA]</scope>
    <source>
        <strain evidence="5">42_110</strain>
    </source>
</reference>
<dbReference type="VEuPathDB" id="MicrosporidiaDB:SLOPH_37"/>
<dbReference type="OrthoDB" id="5571754at2759"/>
<accession>S7W8J5</accession>
<reference evidence="6 7" key="2">
    <citation type="journal article" date="2023" name="Nat. Microbiol.">
        <title>CryoEM reveals that ribosomes in microsporidian spores are locked in a dimeric hibernating state.</title>
        <authorList>
            <person name="McLaren M."/>
            <person name="Conners R."/>
            <person name="Isupov M.N."/>
            <person name="Gil-Diez P."/>
            <person name="Gambelli L."/>
            <person name="Gold V.A.M."/>
            <person name="Walter A."/>
            <person name="Connell S.R."/>
            <person name="Williams B."/>
            <person name="Daum B."/>
        </authorList>
    </citation>
    <scope>STRUCTURE BY ELECTRON MICROSCOPY (2.79 ANGSTROMS)</scope>
</reference>
<evidence type="ECO:0000313" key="4">
    <source>
        <dbReference type="EMBL" id="EPR79176.1"/>
    </source>
</evidence>
<dbReference type="PANTHER" id="PTHR10496">
    <property type="entry name" value="40S RIBOSOMAL PROTEIN S24"/>
    <property type="match status" value="1"/>
</dbReference>
<dbReference type="Gene3D" id="3.30.70.3370">
    <property type="match status" value="1"/>
</dbReference>
<dbReference type="STRING" id="1358809.S7W8J5"/>
<dbReference type="Proteomes" id="UP000014978">
    <property type="component" value="Unassembled WGS sequence"/>
</dbReference>